<gene>
    <name evidence="3" type="ORF">DWU89_13620</name>
    <name evidence="2" type="ORF">H8784_13265</name>
</gene>
<feature type="domain" description="Cyclic nucleotide-binding" evidence="1">
    <location>
        <begin position="22"/>
        <end position="124"/>
    </location>
</feature>
<keyword evidence="5" id="KW-1185">Reference proteome</keyword>
<proteinExistence type="predicted"/>
<dbReference type="SUPFAM" id="SSF51206">
    <property type="entry name" value="cAMP-binding domain-like"/>
    <property type="match status" value="1"/>
</dbReference>
<dbReference type="Gene3D" id="2.60.120.10">
    <property type="entry name" value="Jelly Rolls"/>
    <property type="match status" value="1"/>
</dbReference>
<reference evidence="3 4" key="1">
    <citation type="submission" date="2018-07" db="EMBL/GenBank/DDBJ databases">
        <title>Parabacteroides acidifaciens nov. sp., isolated from human feces.</title>
        <authorList>
            <person name="Wang Y.J."/>
        </authorList>
    </citation>
    <scope>NUCLEOTIDE SEQUENCE [LARGE SCALE GENOMIC DNA]</scope>
    <source>
        <strain evidence="3 4">426-9</strain>
    </source>
</reference>
<dbReference type="Pfam" id="PF00027">
    <property type="entry name" value="cNMP_binding"/>
    <property type="match status" value="1"/>
</dbReference>
<dbReference type="InterPro" id="IPR000595">
    <property type="entry name" value="cNMP-bd_dom"/>
</dbReference>
<evidence type="ECO:0000313" key="2">
    <source>
        <dbReference type="EMBL" id="MBC8602682.1"/>
    </source>
</evidence>
<evidence type="ECO:0000313" key="5">
    <source>
        <dbReference type="Proteomes" id="UP000629596"/>
    </source>
</evidence>
<dbReference type="EMBL" id="QREV01000034">
    <property type="protein sequence ID" value="RDU48577.1"/>
    <property type="molecule type" value="Genomic_DNA"/>
</dbReference>
<dbReference type="RefSeq" id="WP_115500175.1">
    <property type="nucleotide sequence ID" value="NZ_JACRTI010000034.1"/>
</dbReference>
<dbReference type="InterPro" id="IPR018490">
    <property type="entry name" value="cNMP-bd_dom_sf"/>
</dbReference>
<evidence type="ECO:0000313" key="3">
    <source>
        <dbReference type="EMBL" id="RDU48577.1"/>
    </source>
</evidence>
<dbReference type="EMBL" id="JACRTI010000034">
    <property type="protein sequence ID" value="MBC8602682.1"/>
    <property type="molecule type" value="Genomic_DNA"/>
</dbReference>
<reference evidence="2 5" key="2">
    <citation type="submission" date="2020-08" db="EMBL/GenBank/DDBJ databases">
        <title>Genome public.</title>
        <authorList>
            <person name="Liu C."/>
            <person name="Sun Q."/>
        </authorList>
    </citation>
    <scope>NUCLEOTIDE SEQUENCE [LARGE SCALE GENOMIC DNA]</scope>
    <source>
        <strain evidence="2 5">426_9</strain>
    </source>
</reference>
<evidence type="ECO:0000259" key="1">
    <source>
        <dbReference type="PROSITE" id="PS50042"/>
    </source>
</evidence>
<organism evidence="3 4">
    <name type="scientific">Parabacteroides acidifaciens</name>
    <dbReference type="NCBI Taxonomy" id="2290935"/>
    <lineage>
        <taxon>Bacteria</taxon>
        <taxon>Pseudomonadati</taxon>
        <taxon>Bacteroidota</taxon>
        <taxon>Bacteroidia</taxon>
        <taxon>Bacteroidales</taxon>
        <taxon>Tannerellaceae</taxon>
        <taxon>Parabacteroides</taxon>
    </lineage>
</organism>
<dbReference type="Proteomes" id="UP000256321">
    <property type="component" value="Unassembled WGS sequence"/>
</dbReference>
<dbReference type="Proteomes" id="UP000629596">
    <property type="component" value="Unassembled WGS sequence"/>
</dbReference>
<comment type="caution">
    <text evidence="3">The sequence shown here is derived from an EMBL/GenBank/DDBJ whole genome shotgun (WGS) entry which is preliminary data.</text>
</comment>
<sequence length="206" mass="24532">MEDSRKMLYDVAYEKMFAVMNRYHPVSESLREMIYDNSVPSHFSKGELLLTESRECNVLFFIASGFCSCFYNKDGKECIMRFAGEGNFCTSWHSFLGKQRSLINIKATEETMAVCFTREHFDRLWDESTEFIVVICRILEMYAIESEEKIFRMRSNQAEGRVRHYMDTHEIHYLMKHVPRYNIASYLDMTQETFSKIFTQLNKEQK</sequence>
<name>A0A3D8HDG9_9BACT</name>
<evidence type="ECO:0000313" key="4">
    <source>
        <dbReference type="Proteomes" id="UP000256321"/>
    </source>
</evidence>
<protein>
    <submittedName>
        <fullName evidence="3">Crp/Fnr family transcriptional regulator</fullName>
    </submittedName>
</protein>
<dbReference type="AlphaFoldDB" id="A0A3D8HDG9"/>
<dbReference type="CDD" id="cd00038">
    <property type="entry name" value="CAP_ED"/>
    <property type="match status" value="1"/>
</dbReference>
<dbReference type="InterPro" id="IPR014710">
    <property type="entry name" value="RmlC-like_jellyroll"/>
</dbReference>
<dbReference type="PROSITE" id="PS50042">
    <property type="entry name" value="CNMP_BINDING_3"/>
    <property type="match status" value="1"/>
</dbReference>
<accession>A0A3D8HDG9</accession>